<dbReference type="Proteomes" id="UP001234297">
    <property type="component" value="Chromosome 8"/>
</dbReference>
<comment type="caution">
    <text evidence="1">The sequence shown here is derived from an EMBL/GenBank/DDBJ whole genome shotgun (WGS) entry which is preliminary data.</text>
</comment>
<evidence type="ECO:0000313" key="1">
    <source>
        <dbReference type="EMBL" id="KAJ8632620.1"/>
    </source>
</evidence>
<name>A0ACC2LGZ7_PERAE</name>
<reference evidence="1 2" key="1">
    <citation type="journal article" date="2022" name="Hortic Res">
        <title>A haplotype resolved chromosomal level avocado genome allows analysis of novel avocado genes.</title>
        <authorList>
            <person name="Nath O."/>
            <person name="Fletcher S.J."/>
            <person name="Hayward A."/>
            <person name="Shaw L.M."/>
            <person name="Masouleh A.K."/>
            <person name="Furtado A."/>
            <person name="Henry R.J."/>
            <person name="Mitter N."/>
        </authorList>
    </citation>
    <scope>NUCLEOTIDE SEQUENCE [LARGE SCALE GENOMIC DNA]</scope>
    <source>
        <strain evidence="2">cv. Hass</strain>
    </source>
</reference>
<accession>A0ACC2LGZ7</accession>
<keyword evidence="2" id="KW-1185">Reference proteome</keyword>
<evidence type="ECO:0000313" key="2">
    <source>
        <dbReference type="Proteomes" id="UP001234297"/>
    </source>
</evidence>
<protein>
    <submittedName>
        <fullName evidence="1">Uncharacterized protein</fullName>
    </submittedName>
</protein>
<dbReference type="EMBL" id="CM056816">
    <property type="protein sequence ID" value="KAJ8632620.1"/>
    <property type="molecule type" value="Genomic_DNA"/>
</dbReference>
<sequence length="74" mass="8131">MVSDQAGRRSLAVCISLMGAMERGGDAGIAAKRWREEMMEGAKERGTMGALQCRKGGQERETGDFFFFVLDRLG</sequence>
<gene>
    <name evidence="1" type="ORF">MRB53_025956</name>
</gene>
<organism evidence="1 2">
    <name type="scientific">Persea americana</name>
    <name type="common">Avocado</name>
    <dbReference type="NCBI Taxonomy" id="3435"/>
    <lineage>
        <taxon>Eukaryota</taxon>
        <taxon>Viridiplantae</taxon>
        <taxon>Streptophyta</taxon>
        <taxon>Embryophyta</taxon>
        <taxon>Tracheophyta</taxon>
        <taxon>Spermatophyta</taxon>
        <taxon>Magnoliopsida</taxon>
        <taxon>Magnoliidae</taxon>
        <taxon>Laurales</taxon>
        <taxon>Lauraceae</taxon>
        <taxon>Persea</taxon>
    </lineage>
</organism>
<proteinExistence type="predicted"/>